<comment type="caution">
    <text evidence="5">The sequence shown here is derived from an EMBL/GenBank/DDBJ whole genome shotgun (WGS) entry which is preliminary data.</text>
</comment>
<dbReference type="InterPro" id="IPR016024">
    <property type="entry name" value="ARM-type_fold"/>
</dbReference>
<dbReference type="InterPro" id="IPR036865">
    <property type="entry name" value="CRAL-TRIO_dom_sf"/>
</dbReference>
<dbReference type="Gene3D" id="2.30.29.30">
    <property type="entry name" value="Pleckstrin-homology domain (PH domain)/Phosphotyrosine-binding domain (PTB)"/>
    <property type="match status" value="1"/>
</dbReference>
<evidence type="ECO:0000313" key="5">
    <source>
        <dbReference type="EMBL" id="CAG8485899.1"/>
    </source>
</evidence>
<dbReference type="InterPro" id="IPR001936">
    <property type="entry name" value="RasGAP_dom"/>
</dbReference>
<feature type="domain" description="CRAL-TRIO" evidence="4">
    <location>
        <begin position="1571"/>
        <end position="1728"/>
    </location>
</feature>
<dbReference type="SUPFAM" id="SSF48371">
    <property type="entry name" value="ARM repeat"/>
    <property type="match status" value="1"/>
</dbReference>
<dbReference type="Pfam" id="PF00616">
    <property type="entry name" value="RasGAP"/>
    <property type="match status" value="2"/>
</dbReference>
<dbReference type="GO" id="GO:0005096">
    <property type="term" value="F:GTPase activator activity"/>
    <property type="evidence" value="ECO:0007669"/>
    <property type="project" value="UniProtKB-KW"/>
</dbReference>
<protein>
    <submittedName>
        <fullName evidence="5">11794_t:CDS:1</fullName>
    </submittedName>
</protein>
<proteinExistence type="predicted"/>
<dbReference type="PROSITE" id="PS50191">
    <property type="entry name" value="CRAL_TRIO"/>
    <property type="match status" value="1"/>
</dbReference>
<accession>A0A9N8ZAT6</accession>
<dbReference type="SUPFAM" id="SSF48350">
    <property type="entry name" value="GTPase activation domain, GAP"/>
    <property type="match status" value="1"/>
</dbReference>
<dbReference type="PANTHER" id="PTHR10194:SF142">
    <property type="entry name" value="NEUROFIBROMIN"/>
    <property type="match status" value="1"/>
</dbReference>
<dbReference type="PANTHER" id="PTHR10194">
    <property type="entry name" value="RAS GTPASE-ACTIVATING PROTEINS"/>
    <property type="match status" value="1"/>
</dbReference>
<evidence type="ECO:0000259" key="3">
    <source>
        <dbReference type="PROSITE" id="PS50018"/>
    </source>
</evidence>
<dbReference type="Pfam" id="PF13716">
    <property type="entry name" value="CRAL_TRIO_2"/>
    <property type="match status" value="1"/>
</dbReference>
<dbReference type="OrthoDB" id="28245at2759"/>
<dbReference type="InterPro" id="IPR039360">
    <property type="entry name" value="Ras_GTPase"/>
</dbReference>
<dbReference type="InterPro" id="IPR011993">
    <property type="entry name" value="PH-like_dom_sf"/>
</dbReference>
<dbReference type="SMART" id="SM00323">
    <property type="entry name" value="RasGAP"/>
    <property type="match status" value="1"/>
</dbReference>
<dbReference type="InterPro" id="IPR008936">
    <property type="entry name" value="Rho_GTPase_activation_prot"/>
</dbReference>
<dbReference type="CDD" id="cd05392">
    <property type="entry name" value="RasGAP_Neurofibromin_like"/>
    <property type="match status" value="1"/>
</dbReference>
<keyword evidence="6" id="KW-1185">Reference proteome</keyword>
<keyword evidence="1" id="KW-0343">GTPase activation</keyword>
<dbReference type="SMART" id="SM00516">
    <property type="entry name" value="SEC14"/>
    <property type="match status" value="1"/>
</dbReference>
<dbReference type="EMBL" id="CAJVPV010001083">
    <property type="protein sequence ID" value="CAG8485899.1"/>
    <property type="molecule type" value="Genomic_DNA"/>
</dbReference>
<dbReference type="Pfam" id="PF21877">
    <property type="entry name" value="PH_NF1"/>
    <property type="match status" value="1"/>
</dbReference>
<dbReference type="SUPFAM" id="SSF52087">
    <property type="entry name" value="CRAL/TRIO domain"/>
    <property type="match status" value="1"/>
</dbReference>
<reference evidence="5" key="1">
    <citation type="submission" date="2021-06" db="EMBL/GenBank/DDBJ databases">
        <authorList>
            <person name="Kallberg Y."/>
            <person name="Tangrot J."/>
            <person name="Rosling A."/>
        </authorList>
    </citation>
    <scope>NUCLEOTIDE SEQUENCE</scope>
    <source>
        <strain evidence="5">CL551</strain>
    </source>
</reference>
<evidence type="ECO:0000256" key="2">
    <source>
        <dbReference type="ARBA" id="ARBA00022553"/>
    </source>
</evidence>
<evidence type="ECO:0000256" key="1">
    <source>
        <dbReference type="ARBA" id="ARBA00022468"/>
    </source>
</evidence>
<dbReference type="Gene3D" id="1.10.506.10">
    <property type="entry name" value="GTPase Activation - p120gap, domain 1"/>
    <property type="match status" value="2"/>
</dbReference>
<dbReference type="Gene3D" id="3.40.525.10">
    <property type="entry name" value="CRAL-TRIO lipid binding domain"/>
    <property type="match status" value="1"/>
</dbReference>
<name>A0A9N8ZAT6_9GLOM</name>
<keyword evidence="2" id="KW-0597">Phosphoprotein</keyword>
<organism evidence="5 6">
    <name type="scientific">Acaulospora morrowiae</name>
    <dbReference type="NCBI Taxonomy" id="94023"/>
    <lineage>
        <taxon>Eukaryota</taxon>
        <taxon>Fungi</taxon>
        <taxon>Fungi incertae sedis</taxon>
        <taxon>Mucoromycota</taxon>
        <taxon>Glomeromycotina</taxon>
        <taxon>Glomeromycetes</taxon>
        <taxon>Diversisporales</taxon>
        <taxon>Acaulosporaceae</taxon>
        <taxon>Acaulospora</taxon>
    </lineage>
</organism>
<evidence type="ECO:0000313" key="6">
    <source>
        <dbReference type="Proteomes" id="UP000789342"/>
    </source>
</evidence>
<feature type="domain" description="Ras-GAP" evidence="3">
    <location>
        <begin position="1230"/>
        <end position="1423"/>
    </location>
</feature>
<dbReference type="InterPro" id="IPR001251">
    <property type="entry name" value="CRAL-TRIO_dom"/>
</dbReference>
<dbReference type="PROSITE" id="PS50018">
    <property type="entry name" value="RAS_GTPASE_ACTIV_2"/>
    <property type="match status" value="1"/>
</dbReference>
<evidence type="ECO:0000259" key="4">
    <source>
        <dbReference type="PROSITE" id="PS50191"/>
    </source>
</evidence>
<gene>
    <name evidence="5" type="ORF">AMORRO_LOCUS2539</name>
</gene>
<sequence length="2609" mass="295258">MNGDTKQLFALIKRINLKLPCNSGKKLEVLETDPLILQTVNSIVDLSRYRLSTIADNLTQLLETISRPSSMVLEDYVPFDILQSQLFILKILSACVTNHWKHYRGSQKELESKVLYNNNVAINQNNIENDQNLNNKNDASIKNIDSHENGINSLPARSQLKLPKSWDDPPPLDDSLAKYILSVLSRFLHQFSTQEENNPNVPNNNGQQNNPNVQWSPATYDIVCEIFKNAGRVIFYISASNWNVVFSRIKSRIGNLTSTNDDSPETAELKLLECSDLNSKRLSMVLSELCVSFIQLKKSAQITMAIVLRKAIWNWIEVFPAEFVALCQSQKRLEGTPEVLFDICHGLSDNNRKKAVFWPLQTMLLILCPDILLNASMAERTSSSMNKKVIFLDSLRNSLKRTKLANVAAVCYVDICKASTYVSNSDSALRLIVPEIENDLREKLFDPLHPFFNDQQIDQRLMTECLTALFRLNKDTLHSMIPICLSDAAPSVFKLVLVKSCYAIASEENVFPWTPHFHSMYPILATPLRKLFHLYINNRDRALDGPKKKVQREELMSEKMEIILNILKLYKTDPLLALVHCDPNENPEEIRTVIYGMTLCVNDYNSVIRTTAAETLLELHNMELIKQWGPPEKMMRSFWSTSSQVMLAIARQILDFKEREEGTKYLLDLLLQLFIRRNEFLKAHKEESNVGINTPERLGCNIVLEIALLVLLCSADTDICTMATNCFGQLCIEAQLTSELIADVDIHAAPPSELPIVENLDVYSELSEPHIVPGRMAQQKRIRKLLRRMKVSTPGNLAAWEEAYKRWRTLKGLIARAGNAKVNSTDPNINAQQTEWHNYTGFLSSLGGCCVSERQIVNPANGVEGTQGSNYLMVEKYIIEMVDLLVCESQFARESVRETLGSELSPRLYVILFRHLESIVERFFDADGEVIFNDRYTLFVDQAITVLKLILDRIQDSAEELCPVDLGGLVLSFARYLNRLGPANAALRIKKKMCQLAEVLMTKKDYVPLRQEIILRNRLLEIFIEWTSDFTMKTDAQGNSENSSNRSERMYRELDQVCLKTIVSLLSQLPLQPSETVHEAELSGIKSRLFYKYFSFFIKLLNRCRILEAIDSGTHSAKNNQDLQMLLSKSKEYVKDLGPLKDYTILALSNLLSANIDSGLKYSLSMGYHEDTKTRTAFMQVLTNILNQGTEFEGLAENAMNDRYDKLVELVTESELCIALSLCEVCPVSDIDEVAKTLFAVFDSRNKAMPLLKAIIEKEVSNTEHESDLFRRNCMATRMLAAFVKVYGTEYLRDTLQPLIHDLLSKPDDFSCELNRDNLGPDEDIEKNLKNLKNTAQAFLDGICNSGRIMPTLYRYVCHYIGNSVEEKYPRAKSTTVGAFVFLRFFNPTIVSPDSENLCKPIENQRIKRALLLITKVIQNLANNILFGAKEPYMIVLNDFLDANIVKVTAFLEEISKSQNLPPLSEIGEQSNIRRLDDIDRKALHKHLSKNQEKITKELQAHRVKSMSSGSLTNTMSEKFKANKKSWDKISTLLAQLGTFTESPKKDFLIINSRQSGTSHHLFEEFMRQNATRNVESIISKGVFYEGGVSKEKRPVFYLILRRLEAESTDMELLMYHVLNTIEAHMSKPYELLVDLTQFSQANEIQSQWIHQFLQILPFDVVDNLSALYFYNANTAFKKFIKKLARPLPNKIIRKTYFFLNMTELYEFISPSELRLPKKTVSLDADAFVVYSPVTKISHYRMQIPVTMKISHEAVQVITTKKQEIFNGLSCQLNDVYHISEIEDILLSPHKNDDNEFIIKQDRGRSSFAFSSPKKESIMQAIRTSKARYQIAKPTNITERVIRPNDVPGTLLNMALLNIGSEDPNLRLAAYNLLVALSLIFNFDVGNQLLGAKGLCIPANNTTFVVGLSERLAQSEPHLTPDFLMEFFVGFNKSSTQLKHLCLQYMAPWLFNLAHFCRNGAENQQTITRTRDIIRNLIELTTKETEMYAAIQSKVWSTLGKVDEITNLIIDEFVQYAVRHGISSVQSETVANTIVTLSSVNIRGKIIAKLRKVISRTSQKPTKTLTDNPAWSEIAVLVRFNLMLSFNNRNVHLYLPELFYVISLLVATGPPLIRSSIHGLIVNLVQSLCTSMPLSESSFKRLNLLLTELSEPNFRYFFGLNKVPGNAFAISPESTVDLHDIMPLASLEKIVHALLEVMVCGAGSVDMSNTWRARWMGLVASTAFQYNPAIQPRAFVTLGCLAREEVDDDLLYQILVALTGALSCFTENDCSLIISIVMCLTNIVENLPSDCRYLQQMFWLAMSLVQIGHVPLFPSAINLLHVMLKALDSNGFFAEEDMATVLLKARVPLEDIAIKMDKEAGVNYEHFSFAVTVILLKGLKNPVTKAGTQAVLMAFLDIAAKRVQQSDKSSNIIHSSMLGYLAALLPASAKNADMKELLWQCGITDIEIDNSELGTTYYKIFEKLEMPDNQTALLLISLMVAILQTAEHETERLFLYGFLSEAAVSLPEVFALAYDSLLPKMIQIINNSESIQILDSVQSILYTIVSSESTNKSKIPTSISKNQLSSYLEDIGFTHLMDCGSFSTVTKEKMKINATYASKLVDKITSGRG</sequence>
<dbReference type="Proteomes" id="UP000789342">
    <property type="component" value="Unassembled WGS sequence"/>
</dbReference>
<dbReference type="InterPro" id="IPR054071">
    <property type="entry name" value="PH_NF1"/>
</dbReference>